<keyword evidence="1" id="KW-0175">Coiled coil</keyword>
<name>A0A7J7KHI5_BUGNE</name>
<proteinExistence type="predicted"/>
<gene>
    <name evidence="2" type="ORF">EB796_003656</name>
</gene>
<dbReference type="Proteomes" id="UP000593567">
    <property type="component" value="Unassembled WGS sequence"/>
</dbReference>
<evidence type="ECO:0000256" key="1">
    <source>
        <dbReference type="SAM" id="Coils"/>
    </source>
</evidence>
<evidence type="ECO:0000313" key="3">
    <source>
        <dbReference type="Proteomes" id="UP000593567"/>
    </source>
</evidence>
<dbReference type="AlphaFoldDB" id="A0A7J7KHI5"/>
<organism evidence="2 3">
    <name type="scientific">Bugula neritina</name>
    <name type="common">Brown bryozoan</name>
    <name type="synonym">Sertularia neritina</name>
    <dbReference type="NCBI Taxonomy" id="10212"/>
    <lineage>
        <taxon>Eukaryota</taxon>
        <taxon>Metazoa</taxon>
        <taxon>Spiralia</taxon>
        <taxon>Lophotrochozoa</taxon>
        <taxon>Bryozoa</taxon>
        <taxon>Gymnolaemata</taxon>
        <taxon>Cheilostomatida</taxon>
        <taxon>Flustrina</taxon>
        <taxon>Buguloidea</taxon>
        <taxon>Bugulidae</taxon>
        <taxon>Bugula</taxon>
    </lineage>
</organism>
<protein>
    <submittedName>
        <fullName evidence="2">EIF3A</fullName>
    </submittedName>
</protein>
<sequence>MLYTNLYTKFVLASDNSKMKEYNAMLAKVKAERLEERRVSRKEERRVKAIAAREERRQRERDEAARREREERIAREKKKWNRNRKWKKKDWLSLRPSPPSKTASMYKNFRLMLTEQLGYWRQLW</sequence>
<comment type="caution">
    <text evidence="2">The sequence shown here is derived from an EMBL/GenBank/DDBJ whole genome shotgun (WGS) entry which is preliminary data.</text>
</comment>
<dbReference type="EMBL" id="VXIV02000480">
    <property type="protein sequence ID" value="KAF6038029.1"/>
    <property type="molecule type" value="Genomic_DNA"/>
</dbReference>
<accession>A0A7J7KHI5</accession>
<feature type="coiled-coil region" evidence="1">
    <location>
        <begin position="12"/>
        <end position="72"/>
    </location>
</feature>
<evidence type="ECO:0000313" key="2">
    <source>
        <dbReference type="EMBL" id="KAF6038029.1"/>
    </source>
</evidence>
<reference evidence="2" key="1">
    <citation type="submission" date="2020-06" db="EMBL/GenBank/DDBJ databases">
        <title>Draft genome of Bugula neritina, a colonial animal packing powerful symbionts and potential medicines.</title>
        <authorList>
            <person name="Rayko M."/>
        </authorList>
    </citation>
    <scope>NUCLEOTIDE SEQUENCE [LARGE SCALE GENOMIC DNA]</scope>
    <source>
        <strain evidence="2">Kwan_BN1</strain>
    </source>
</reference>
<keyword evidence="3" id="KW-1185">Reference proteome</keyword>